<reference evidence="2 3" key="1">
    <citation type="submission" date="2024-03" db="EMBL/GenBank/DDBJ databases">
        <authorList>
            <person name="Gkanogiannis A."/>
            <person name="Becerra Lopez-Lavalle L."/>
        </authorList>
    </citation>
    <scope>NUCLEOTIDE SEQUENCE [LARGE SCALE GENOMIC DNA]</scope>
</reference>
<evidence type="ECO:0000256" key="1">
    <source>
        <dbReference type="SAM" id="Phobius"/>
    </source>
</evidence>
<evidence type="ECO:0000313" key="2">
    <source>
        <dbReference type="EMBL" id="CAK9309292.1"/>
    </source>
</evidence>
<proteinExistence type="predicted"/>
<feature type="transmembrane region" description="Helical" evidence="1">
    <location>
        <begin position="7"/>
        <end position="33"/>
    </location>
</feature>
<keyword evidence="1" id="KW-0472">Membrane</keyword>
<protein>
    <submittedName>
        <fullName evidence="2">Uncharacterized protein</fullName>
    </submittedName>
</protein>
<keyword evidence="1" id="KW-1133">Transmembrane helix</keyword>
<accession>A0ABP0XRW6</accession>
<organism evidence="2 3">
    <name type="scientific">Citrullus colocynthis</name>
    <name type="common">colocynth</name>
    <dbReference type="NCBI Taxonomy" id="252529"/>
    <lineage>
        <taxon>Eukaryota</taxon>
        <taxon>Viridiplantae</taxon>
        <taxon>Streptophyta</taxon>
        <taxon>Embryophyta</taxon>
        <taxon>Tracheophyta</taxon>
        <taxon>Spermatophyta</taxon>
        <taxon>Magnoliopsida</taxon>
        <taxon>eudicotyledons</taxon>
        <taxon>Gunneridae</taxon>
        <taxon>Pentapetalae</taxon>
        <taxon>rosids</taxon>
        <taxon>fabids</taxon>
        <taxon>Cucurbitales</taxon>
        <taxon>Cucurbitaceae</taxon>
        <taxon>Benincaseae</taxon>
        <taxon>Citrullus</taxon>
    </lineage>
</organism>
<dbReference type="EMBL" id="OZ021735">
    <property type="protein sequence ID" value="CAK9309292.1"/>
    <property type="molecule type" value="Genomic_DNA"/>
</dbReference>
<sequence>MGFWIFLHFLITHTILSSFFPFSSLFLLLLWMYSIPYIKEKQEQKLLSPSLSSISQPLLLPQNLFRLYLSFFSDFSSFFPYGFCLLIRFLGVGSSRLRKEILNWNNLNFGIQKLNKGCSGKYQID</sequence>
<name>A0ABP0XRW6_9ROSI</name>
<keyword evidence="1" id="KW-0812">Transmembrane</keyword>
<dbReference type="Proteomes" id="UP001642487">
    <property type="component" value="Chromosome 1"/>
</dbReference>
<gene>
    <name evidence="2" type="ORF">CITCOLO1_LOCUS851</name>
</gene>
<evidence type="ECO:0000313" key="3">
    <source>
        <dbReference type="Proteomes" id="UP001642487"/>
    </source>
</evidence>
<keyword evidence="3" id="KW-1185">Reference proteome</keyword>